<dbReference type="Gene3D" id="2.40.50.140">
    <property type="entry name" value="Nucleic acid-binding proteins"/>
    <property type="match status" value="1"/>
</dbReference>
<organism evidence="2 3">
    <name type="scientific">Effrenium voratum</name>
    <dbReference type="NCBI Taxonomy" id="2562239"/>
    <lineage>
        <taxon>Eukaryota</taxon>
        <taxon>Sar</taxon>
        <taxon>Alveolata</taxon>
        <taxon>Dinophyceae</taxon>
        <taxon>Suessiales</taxon>
        <taxon>Symbiodiniaceae</taxon>
        <taxon>Effrenium</taxon>
    </lineage>
</organism>
<dbReference type="EMBL" id="CAUJNA010003443">
    <property type="protein sequence ID" value="CAJ1402205.1"/>
    <property type="molecule type" value="Genomic_DNA"/>
</dbReference>
<evidence type="ECO:0000313" key="2">
    <source>
        <dbReference type="EMBL" id="CAJ1402205.1"/>
    </source>
</evidence>
<comment type="caution">
    <text evidence="2">The sequence shown here is derived from an EMBL/GenBank/DDBJ whole genome shotgun (WGS) entry which is preliminary data.</text>
</comment>
<dbReference type="AlphaFoldDB" id="A0AA36J9P9"/>
<reference evidence="2" key="1">
    <citation type="submission" date="2023-08" db="EMBL/GenBank/DDBJ databases">
        <authorList>
            <person name="Chen Y."/>
            <person name="Shah S."/>
            <person name="Dougan E. K."/>
            <person name="Thang M."/>
            <person name="Chan C."/>
        </authorList>
    </citation>
    <scope>NUCLEOTIDE SEQUENCE</scope>
</reference>
<keyword evidence="3" id="KW-1185">Reference proteome</keyword>
<protein>
    <submittedName>
        <fullName evidence="2">Uncharacterized protein</fullName>
    </submittedName>
</protein>
<dbReference type="Proteomes" id="UP001178507">
    <property type="component" value="Unassembled WGS sequence"/>
</dbReference>
<proteinExistence type="predicted"/>
<evidence type="ECO:0000313" key="3">
    <source>
        <dbReference type="Proteomes" id="UP001178507"/>
    </source>
</evidence>
<name>A0AA36J9P9_9DINO</name>
<accession>A0AA36J9P9</accession>
<dbReference type="InterPro" id="IPR012340">
    <property type="entry name" value="NA-bd_OB-fold"/>
</dbReference>
<sequence>MRQMIEKHTGRRQPISITAVAAWGRALDQATEYHSMVSTLAAVGLTQELPDASSLQMPTLRSDKKEELRCSPDHIFVTSALKDLLNWNAMSRRWSLIRAAMMGAWFQITAVCWQSFSSEANRFVALRADDLIRSDHSTFRGEVVQVVPAEVWLQHDRLEQRTGTWLDLPTKNTMVRGQYPYWKLSHVPARKSVNVWSIFWENTKPDIQPHVHARFDCYAVSFLVVDDSVGALPCTEWLTNSLLPQWSLQVLAKQHPGALQGVPFLCVGDIVRGHRMTAERKQPRYLNIWHRRYTSVSFSDTDGREIEPNHLECVFFEEHEATITEEDRHSMRHLFEWIRGVLKNQTLSAYLKTIASLNFQDSEDVIVEVLATDFQRKEMLITDWSTEPRILCAPLPSLKAAWLFQKLQPGHWVKIRAVTNRPLQATNAALPDPEEEAEESDNRGAALAADLFARSSQVTRVPEWCKDVVVRNASRAIDDNLQARISAFNLRAGDSDRPVPRLRPAPRPALEDQADELQRAAAGQPASSRPGRTSEAFRAVDAPPARLDSKFYDGEAPLEKIEAALSPQASANLLLGGFQLRGVSRAWPPGGAVVRSCSVQDLLLAVCRDCGNRYTPADVRSLEPPRLRRRTEVMVDNIPHFDGWQETAQRYLQDSQYVLRTCSGRELRDVLVPEVDFPVTVLRQVPPGHLPCGHWSYFWHFEGSLHLSDNGDELVVAFSDSQELFGISAMQAAERPEAERAVQAKLDGLFKSNARHHVVSVQRQGSGSGGGDVEGAWILAGTIVEVMAASELAS</sequence>
<evidence type="ECO:0000256" key="1">
    <source>
        <dbReference type="SAM" id="MobiDB-lite"/>
    </source>
</evidence>
<gene>
    <name evidence="2" type="ORF">EVOR1521_LOCUS25148</name>
</gene>
<feature type="region of interest" description="Disordered" evidence="1">
    <location>
        <begin position="514"/>
        <end position="540"/>
    </location>
</feature>